<dbReference type="InterPro" id="IPR044809">
    <property type="entry name" value="AUF1-like"/>
</dbReference>
<dbReference type="InterPro" id="IPR001810">
    <property type="entry name" value="F-box_dom"/>
</dbReference>
<evidence type="ECO:0000313" key="2">
    <source>
        <dbReference type="EMBL" id="KMZ62589.1"/>
    </source>
</evidence>
<dbReference type="InterPro" id="IPR036047">
    <property type="entry name" value="F-box-like_dom_sf"/>
</dbReference>
<dbReference type="AlphaFoldDB" id="A0A0K9P0T5"/>
<comment type="caution">
    <text evidence="2">The sequence shown here is derived from an EMBL/GenBank/DDBJ whole genome shotgun (WGS) entry which is preliminary data.</text>
</comment>
<keyword evidence="3" id="KW-1185">Reference proteome</keyword>
<dbReference type="OMA" id="TRHHLMG"/>
<dbReference type="Proteomes" id="UP000036987">
    <property type="component" value="Unassembled WGS sequence"/>
</dbReference>
<dbReference type="SUPFAM" id="SSF81383">
    <property type="entry name" value="F-box domain"/>
    <property type="match status" value="1"/>
</dbReference>
<dbReference type="EMBL" id="LFYR01001331">
    <property type="protein sequence ID" value="KMZ62589.1"/>
    <property type="molecule type" value="Genomic_DNA"/>
</dbReference>
<sequence length="336" mass="37761">MAEIQLQQTETVTENFVGGFNVLPREIFIEILNSVADVRSLARCRCVNRRFASLIPQTETLLLKVDAVIPSQNDGDSFHLQIFPLLHRLVYSLLSMFFHPPPLWNPHMDDHSTPPFVLLRGFDRIRRLTIELPTGDPRLADKGSVLRWRAELGKNLRSCVILASRRMWSGGESAEIGEEEAVAVEEGLKERVIWTIGALIAASSRHHMVKELVKGGIGEGMEEVEVRDRDGEGVVIIETDGIQEWRDEVDVAVEEEDLGIVKGRTKLPAMRMRMRHCKRLDLGGGIAMEGAVLVIAKAVDDEDEEVLVRKAFHGVFKCAAKELMKKPSYVLDMNSF</sequence>
<evidence type="ECO:0000313" key="3">
    <source>
        <dbReference type="Proteomes" id="UP000036987"/>
    </source>
</evidence>
<dbReference type="STRING" id="29655.A0A0K9P0T5"/>
<dbReference type="Pfam" id="PF12937">
    <property type="entry name" value="F-box-like"/>
    <property type="match status" value="1"/>
</dbReference>
<protein>
    <recommendedName>
        <fullName evidence="1">F-box domain-containing protein</fullName>
    </recommendedName>
</protein>
<dbReference type="CDD" id="cd09917">
    <property type="entry name" value="F-box_SF"/>
    <property type="match status" value="1"/>
</dbReference>
<gene>
    <name evidence="2" type="ORF">ZOSMA_450G00010</name>
</gene>
<evidence type="ECO:0000259" key="1">
    <source>
        <dbReference type="Pfam" id="PF12937"/>
    </source>
</evidence>
<reference evidence="3" key="1">
    <citation type="journal article" date="2016" name="Nature">
        <title>The genome of the seagrass Zostera marina reveals angiosperm adaptation to the sea.</title>
        <authorList>
            <person name="Olsen J.L."/>
            <person name="Rouze P."/>
            <person name="Verhelst B."/>
            <person name="Lin Y.-C."/>
            <person name="Bayer T."/>
            <person name="Collen J."/>
            <person name="Dattolo E."/>
            <person name="De Paoli E."/>
            <person name="Dittami S."/>
            <person name="Maumus F."/>
            <person name="Michel G."/>
            <person name="Kersting A."/>
            <person name="Lauritano C."/>
            <person name="Lohaus R."/>
            <person name="Toepel M."/>
            <person name="Tonon T."/>
            <person name="Vanneste K."/>
            <person name="Amirebrahimi M."/>
            <person name="Brakel J."/>
            <person name="Bostroem C."/>
            <person name="Chovatia M."/>
            <person name="Grimwood J."/>
            <person name="Jenkins J.W."/>
            <person name="Jueterbock A."/>
            <person name="Mraz A."/>
            <person name="Stam W.T."/>
            <person name="Tice H."/>
            <person name="Bornberg-Bauer E."/>
            <person name="Green P.J."/>
            <person name="Pearson G.A."/>
            <person name="Procaccini G."/>
            <person name="Duarte C.M."/>
            <person name="Schmutz J."/>
            <person name="Reusch T.B.H."/>
            <person name="Van de Peer Y."/>
        </authorList>
    </citation>
    <scope>NUCLEOTIDE SEQUENCE [LARGE SCALE GENOMIC DNA]</scope>
    <source>
        <strain evidence="3">cv. Finnish</strain>
    </source>
</reference>
<proteinExistence type="predicted"/>
<feature type="domain" description="F-box" evidence="1">
    <location>
        <begin position="21"/>
        <end position="55"/>
    </location>
</feature>
<dbReference type="Gene3D" id="1.20.1280.50">
    <property type="match status" value="1"/>
</dbReference>
<name>A0A0K9P0T5_ZOSMR</name>
<accession>A0A0K9P0T5</accession>
<dbReference type="PANTHER" id="PTHR31215">
    <property type="entry name" value="OS05G0510400 PROTEIN-RELATED"/>
    <property type="match status" value="1"/>
</dbReference>
<organism evidence="2 3">
    <name type="scientific">Zostera marina</name>
    <name type="common">Eelgrass</name>
    <dbReference type="NCBI Taxonomy" id="29655"/>
    <lineage>
        <taxon>Eukaryota</taxon>
        <taxon>Viridiplantae</taxon>
        <taxon>Streptophyta</taxon>
        <taxon>Embryophyta</taxon>
        <taxon>Tracheophyta</taxon>
        <taxon>Spermatophyta</taxon>
        <taxon>Magnoliopsida</taxon>
        <taxon>Liliopsida</taxon>
        <taxon>Zosteraceae</taxon>
        <taxon>Zostera</taxon>
    </lineage>
</organism>
<dbReference type="OrthoDB" id="660108at2759"/>